<evidence type="ECO:0000256" key="2">
    <source>
        <dbReference type="ARBA" id="ARBA00022692"/>
    </source>
</evidence>
<dbReference type="InterPro" id="IPR020846">
    <property type="entry name" value="MFS_dom"/>
</dbReference>
<name>A0ABN7BAP0_9HEMI</name>
<evidence type="ECO:0000256" key="4">
    <source>
        <dbReference type="ARBA" id="ARBA00023136"/>
    </source>
</evidence>
<feature type="transmembrane region" description="Helical" evidence="5">
    <location>
        <begin position="100"/>
        <end position="116"/>
    </location>
</feature>
<feature type="transmembrane region" description="Helical" evidence="5">
    <location>
        <begin position="156"/>
        <end position="177"/>
    </location>
</feature>
<evidence type="ECO:0000313" key="8">
    <source>
        <dbReference type="Proteomes" id="UP001307889"/>
    </source>
</evidence>
<evidence type="ECO:0000256" key="3">
    <source>
        <dbReference type="ARBA" id="ARBA00022989"/>
    </source>
</evidence>
<organism evidence="7 8">
    <name type="scientific">Nesidiocoris tenuis</name>
    <dbReference type="NCBI Taxonomy" id="355587"/>
    <lineage>
        <taxon>Eukaryota</taxon>
        <taxon>Metazoa</taxon>
        <taxon>Ecdysozoa</taxon>
        <taxon>Arthropoda</taxon>
        <taxon>Hexapoda</taxon>
        <taxon>Insecta</taxon>
        <taxon>Pterygota</taxon>
        <taxon>Neoptera</taxon>
        <taxon>Paraneoptera</taxon>
        <taxon>Hemiptera</taxon>
        <taxon>Heteroptera</taxon>
        <taxon>Panheteroptera</taxon>
        <taxon>Cimicomorpha</taxon>
        <taxon>Miridae</taxon>
        <taxon>Dicyphina</taxon>
        <taxon>Nesidiocoris</taxon>
    </lineage>
</organism>
<feature type="transmembrane region" description="Helical" evidence="5">
    <location>
        <begin position="35"/>
        <end position="55"/>
    </location>
</feature>
<feature type="transmembrane region" description="Helical" evidence="5">
    <location>
        <begin position="416"/>
        <end position="437"/>
    </location>
</feature>
<feature type="transmembrane region" description="Helical" evidence="5">
    <location>
        <begin position="353"/>
        <end position="373"/>
    </location>
</feature>
<accession>A0ABN7BAP0</accession>
<dbReference type="PROSITE" id="PS00217">
    <property type="entry name" value="SUGAR_TRANSPORT_2"/>
    <property type="match status" value="1"/>
</dbReference>
<dbReference type="InterPro" id="IPR005828">
    <property type="entry name" value="MFS_sugar_transport-like"/>
</dbReference>
<gene>
    <name evidence="7" type="ORF">NTJ_12697</name>
</gene>
<evidence type="ECO:0000313" key="7">
    <source>
        <dbReference type="EMBL" id="BES99877.1"/>
    </source>
</evidence>
<sequence length="498" mass="54611">MSEGESRFLIIGQDYDPLWQSTSLFQLLACSANNLILFDNGLVLSFPTIVIAALLDKPVGLSLNAAQASWFASISLICQPIGSLFSGLAMEPLGRKRSMLLLNIPFFTGWTLVHFADDIDMLYIAAAIMGFSVGCTEAPILTFVGEISEPKYRGTLASYAQLCGSMAYFVVYLLGSLTSWKSTATFCACVPVVTALAISFVPETPLWLISRGRVADAERALQWLRGWVSPAEVSDELHNLIHYHKQMTTGLAVKKQSSSESQEVLVGVKDMSLRQKFRHFLRPEMMKPLGLIVSYFFFFYSSGFQTIRPYLVPVFQNLRMTIDPEDATVIIALVGVLGYAACMISVKKLGKRLISLISLGGCAVCTFGLAAVASDILPVAWAFILMLAYSFFASIGVAPIPWMLQSELYPFQGKCLAAGVAAAASYIIGFFATKTYLELEGLLGLEGVFILFGAFSIAGFLFLYTFLPETEGRSFEQIAENFSKKKSEEEPTVLTIKL</sequence>
<evidence type="ECO:0000256" key="1">
    <source>
        <dbReference type="ARBA" id="ARBA00004141"/>
    </source>
</evidence>
<protein>
    <submittedName>
        <fullName evidence="7">Sugar (And other) transporter</fullName>
    </submittedName>
</protein>
<dbReference type="Pfam" id="PF00083">
    <property type="entry name" value="Sugar_tr"/>
    <property type="match status" value="1"/>
</dbReference>
<comment type="subcellular location">
    <subcellularLocation>
        <location evidence="1">Membrane</location>
        <topology evidence="1">Multi-pass membrane protein</topology>
    </subcellularLocation>
</comment>
<evidence type="ECO:0000256" key="5">
    <source>
        <dbReference type="SAM" id="Phobius"/>
    </source>
</evidence>
<keyword evidence="3 5" id="KW-1133">Transmembrane helix</keyword>
<feature type="transmembrane region" description="Helical" evidence="5">
    <location>
        <begin position="327"/>
        <end position="346"/>
    </location>
</feature>
<dbReference type="PANTHER" id="PTHR48021">
    <property type="match status" value="1"/>
</dbReference>
<dbReference type="Proteomes" id="UP001307889">
    <property type="component" value="Chromosome 11"/>
</dbReference>
<proteinExistence type="predicted"/>
<feature type="transmembrane region" description="Helical" evidence="5">
    <location>
        <begin position="122"/>
        <end position="144"/>
    </location>
</feature>
<reference evidence="7 8" key="1">
    <citation type="submission" date="2023-09" db="EMBL/GenBank/DDBJ databases">
        <title>Nesidiocoris tenuis whole genome shotgun sequence.</title>
        <authorList>
            <person name="Shibata T."/>
            <person name="Shimoda M."/>
            <person name="Kobayashi T."/>
            <person name="Uehara T."/>
        </authorList>
    </citation>
    <scope>NUCLEOTIDE SEQUENCE [LARGE SCALE GENOMIC DNA]</scope>
    <source>
        <strain evidence="7 8">Japan</strain>
    </source>
</reference>
<feature type="transmembrane region" description="Helical" evidence="5">
    <location>
        <begin position="449"/>
        <end position="467"/>
    </location>
</feature>
<feature type="transmembrane region" description="Helical" evidence="5">
    <location>
        <begin position="67"/>
        <end position="88"/>
    </location>
</feature>
<feature type="transmembrane region" description="Helical" evidence="5">
    <location>
        <begin position="183"/>
        <end position="201"/>
    </location>
</feature>
<keyword evidence="4 5" id="KW-0472">Membrane</keyword>
<feature type="transmembrane region" description="Helical" evidence="5">
    <location>
        <begin position="288"/>
        <end position="307"/>
    </location>
</feature>
<keyword evidence="8" id="KW-1185">Reference proteome</keyword>
<feature type="domain" description="Major facilitator superfamily (MFS) profile" evidence="6">
    <location>
        <begin position="25"/>
        <end position="471"/>
    </location>
</feature>
<dbReference type="PROSITE" id="PS50850">
    <property type="entry name" value="MFS"/>
    <property type="match status" value="1"/>
</dbReference>
<dbReference type="InterPro" id="IPR005829">
    <property type="entry name" value="Sugar_transporter_CS"/>
</dbReference>
<dbReference type="Gene3D" id="1.20.1250.20">
    <property type="entry name" value="MFS general substrate transporter like domains"/>
    <property type="match status" value="1"/>
</dbReference>
<dbReference type="PANTHER" id="PTHR48021:SF39">
    <property type="entry name" value="MAJOR FACILITATOR SUPERFAMILY (MFS) PROFILE DOMAIN-CONTAINING PROTEIN"/>
    <property type="match status" value="1"/>
</dbReference>
<dbReference type="InterPro" id="IPR036259">
    <property type="entry name" value="MFS_trans_sf"/>
</dbReference>
<dbReference type="EMBL" id="AP028919">
    <property type="protein sequence ID" value="BES99877.1"/>
    <property type="molecule type" value="Genomic_DNA"/>
</dbReference>
<evidence type="ECO:0000259" key="6">
    <source>
        <dbReference type="PROSITE" id="PS50850"/>
    </source>
</evidence>
<dbReference type="SUPFAM" id="SSF103473">
    <property type="entry name" value="MFS general substrate transporter"/>
    <property type="match status" value="1"/>
</dbReference>
<dbReference type="InterPro" id="IPR050549">
    <property type="entry name" value="MFS_Trehalose_Transporter"/>
</dbReference>
<keyword evidence="2 5" id="KW-0812">Transmembrane</keyword>
<feature type="transmembrane region" description="Helical" evidence="5">
    <location>
        <begin position="379"/>
        <end position="404"/>
    </location>
</feature>